<gene>
    <name evidence="2" type="ORF">Q9315_08260</name>
</gene>
<organism evidence="2 3">
    <name type="scientific">Shinella oryzae</name>
    <dbReference type="NCBI Taxonomy" id="2871820"/>
    <lineage>
        <taxon>Bacteria</taxon>
        <taxon>Pseudomonadati</taxon>
        <taxon>Pseudomonadota</taxon>
        <taxon>Alphaproteobacteria</taxon>
        <taxon>Hyphomicrobiales</taxon>
        <taxon>Rhizobiaceae</taxon>
        <taxon>Shinella</taxon>
    </lineage>
</organism>
<evidence type="ECO:0000313" key="2">
    <source>
        <dbReference type="EMBL" id="WLS04586.1"/>
    </source>
</evidence>
<dbReference type="EMBL" id="CP132314">
    <property type="protein sequence ID" value="WLS04586.1"/>
    <property type="molecule type" value="Genomic_DNA"/>
</dbReference>
<accession>A0ABY9K7V1</accession>
<dbReference type="Proteomes" id="UP001225788">
    <property type="component" value="Chromosome"/>
</dbReference>
<sequence length="112" mass="13257">MARKPKKERNAEQVVRQQRVREAARQKRRPSRDDIARMFLWQMIVGLQGNRSDARAVLDKMRDEIVEGLERQGFDVRQSEDVFEALVEKYNDRLFPFRPKWHLNPADGPSPP</sequence>
<feature type="region of interest" description="Disordered" evidence="1">
    <location>
        <begin position="1"/>
        <end position="31"/>
    </location>
</feature>
<dbReference type="RefSeq" id="WP_306160686.1">
    <property type="nucleotide sequence ID" value="NZ_CP132314.1"/>
</dbReference>
<keyword evidence="3" id="KW-1185">Reference proteome</keyword>
<reference evidence="2 3" key="1">
    <citation type="submission" date="2023-08" db="EMBL/GenBank/DDBJ databases">
        <title>Pathogen: clinical or host-associated sample.</title>
        <authorList>
            <person name="Hergert J."/>
            <person name="Casey R."/>
            <person name="Wagner J."/>
            <person name="Young E.L."/>
            <person name="Oakeson K.F."/>
        </authorList>
    </citation>
    <scope>NUCLEOTIDE SEQUENCE [LARGE SCALE GENOMIC DNA]</scope>
    <source>
        <strain evidence="2 3">UPHL-collab-2</strain>
    </source>
</reference>
<evidence type="ECO:0000313" key="3">
    <source>
        <dbReference type="Proteomes" id="UP001225788"/>
    </source>
</evidence>
<protein>
    <submittedName>
        <fullName evidence="2">Uncharacterized protein</fullName>
    </submittedName>
</protein>
<feature type="compositionally biased region" description="Basic and acidic residues" evidence="1">
    <location>
        <begin position="19"/>
        <end position="31"/>
    </location>
</feature>
<name>A0ABY9K7V1_9HYPH</name>
<proteinExistence type="predicted"/>
<evidence type="ECO:0000256" key="1">
    <source>
        <dbReference type="SAM" id="MobiDB-lite"/>
    </source>
</evidence>